<proteinExistence type="predicted"/>
<evidence type="ECO:0000313" key="3">
    <source>
        <dbReference type="Proteomes" id="UP000677898"/>
    </source>
</evidence>
<name>A0ABX7ZCN9_9RALS</name>
<evidence type="ECO:0000313" key="2">
    <source>
        <dbReference type="EMBL" id="QUP52654.1"/>
    </source>
</evidence>
<keyword evidence="1" id="KW-0812">Transmembrane</keyword>
<evidence type="ECO:0008006" key="4">
    <source>
        <dbReference type="Google" id="ProtNLM"/>
    </source>
</evidence>
<reference evidence="2 3" key="1">
    <citation type="journal article" date="2021" name="Phytopathology">
        <title>Complete genome sequence of Ralstonia syzygii subsp. indonesiensis strain LLRS-1, isolated from wilted tobacco in China.</title>
        <authorList>
            <person name="Lu C.H."/>
            <person name="Li J.Y."/>
            <person name="Mi M.G."/>
            <person name="Lin Z.L."/>
            <person name="Jiang N."/>
            <person name="Gai X."/>
            <person name="Ma J.H."/>
            <person name="Lei L.P."/>
            <person name="Xia Z.Y."/>
        </authorList>
    </citation>
    <scope>NUCLEOTIDE SEQUENCE [LARGE SCALE GENOMIC DNA]</scope>
    <source>
        <strain evidence="2 3">LLRS-1</strain>
    </source>
</reference>
<evidence type="ECO:0000256" key="1">
    <source>
        <dbReference type="SAM" id="Phobius"/>
    </source>
</evidence>
<feature type="transmembrane region" description="Helical" evidence="1">
    <location>
        <begin position="26"/>
        <end position="51"/>
    </location>
</feature>
<organism evidence="2 3">
    <name type="scientific">Ralstonia syzygii</name>
    <dbReference type="NCBI Taxonomy" id="28097"/>
    <lineage>
        <taxon>Bacteria</taxon>
        <taxon>Pseudomonadati</taxon>
        <taxon>Pseudomonadota</taxon>
        <taxon>Betaproteobacteria</taxon>
        <taxon>Burkholderiales</taxon>
        <taxon>Burkholderiaceae</taxon>
        <taxon>Ralstonia</taxon>
        <taxon>Ralstonia solanacearum species complex</taxon>
    </lineage>
</organism>
<keyword evidence="1" id="KW-1133">Transmembrane helix</keyword>
<keyword evidence="3" id="KW-1185">Reference proteome</keyword>
<accession>A0ABX7ZCN9</accession>
<dbReference type="Proteomes" id="UP000677898">
    <property type="component" value="Chromosome"/>
</dbReference>
<gene>
    <name evidence="2" type="ORF">GO998_02250</name>
</gene>
<dbReference type="EMBL" id="CP046729">
    <property type="protein sequence ID" value="QUP52654.1"/>
    <property type="molecule type" value="Genomic_DNA"/>
</dbReference>
<sequence length="124" mass="14334">MDKYGSAITMTDDAERLAGLRRLTHILYALYAIFWLTGGITALIAIIAGYVKRDDVRGTLYESHFRWQIRSFWWCVLWGVIGVLLIPLAFLGFAVLWALGIWMLYRIVKGWLYLNDSKPMYANP</sequence>
<protein>
    <recommendedName>
        <fullName evidence="4">Transmembrane protein</fullName>
    </recommendedName>
</protein>
<feature type="transmembrane region" description="Helical" evidence="1">
    <location>
        <begin position="72"/>
        <end position="105"/>
    </location>
</feature>
<keyword evidence="1" id="KW-0472">Membrane</keyword>